<dbReference type="GO" id="GO:0016567">
    <property type="term" value="P:protein ubiquitination"/>
    <property type="evidence" value="ECO:0007669"/>
    <property type="project" value="InterPro"/>
</dbReference>
<feature type="compositionally biased region" description="Low complexity" evidence="9">
    <location>
        <begin position="357"/>
        <end position="369"/>
    </location>
</feature>
<evidence type="ECO:0000256" key="5">
    <source>
        <dbReference type="ARBA" id="ARBA00022737"/>
    </source>
</evidence>
<dbReference type="InterPro" id="IPR044066">
    <property type="entry name" value="TRIAD_supradom"/>
</dbReference>
<dbReference type="Gene3D" id="1.20.120.1750">
    <property type="match status" value="1"/>
</dbReference>
<dbReference type="PROSITE" id="PS51873">
    <property type="entry name" value="TRIAD"/>
    <property type="match status" value="1"/>
</dbReference>
<keyword evidence="6" id="KW-0863">Zinc-finger</keyword>
<evidence type="ECO:0000256" key="6">
    <source>
        <dbReference type="ARBA" id="ARBA00022771"/>
    </source>
</evidence>
<feature type="compositionally biased region" description="Basic and acidic residues" evidence="9">
    <location>
        <begin position="253"/>
        <end position="303"/>
    </location>
</feature>
<evidence type="ECO:0000256" key="4">
    <source>
        <dbReference type="ARBA" id="ARBA00022723"/>
    </source>
</evidence>
<keyword evidence="7" id="KW-0833">Ubl conjugation pathway</keyword>
<dbReference type="PANTHER" id="PTHR11685">
    <property type="entry name" value="RBR FAMILY RING FINGER AND IBR DOMAIN-CONTAINING"/>
    <property type="match status" value="1"/>
</dbReference>
<evidence type="ECO:0000313" key="11">
    <source>
        <dbReference type="EMBL" id="CAD0098973.1"/>
    </source>
</evidence>
<keyword evidence="12" id="KW-1185">Reference proteome</keyword>
<sequence>TIMAASKALKRSAEETATTSKGQSGPPKKKQCRKRTCLVCDTKKHYTQFPSQTKVSSHDHGANVCRLCYFSHLEVEIDSKNWDEVACPECPTKLTYQEVESMTNAENFAKATLAADPDFRFCFSSACESGQLHPGGTSEPIFSCQVCRHKHCVVCETNWHEDQTCEEFQAELHRNTENDEKSEKEVEKISKPCPECRVPIQKNKGCDHMTCQCRHQFCWICSASYSDIAGEGNHRHEKSCTHYRAAPSAEALEAQRRRTEEAREAQRRRTEAALEVQRRRNEEARQRREESDRRTRELQEQTRRQLQADQQAIRRPSIVSLAATPAPTSGLAPTSVHIEGARDTNLSEHVLARLAHRAPTTAAAPQPTQNEEGDRRTAPTPTPP</sequence>
<dbReference type="SUPFAM" id="SSF57850">
    <property type="entry name" value="RING/U-box"/>
    <property type="match status" value="2"/>
</dbReference>
<keyword evidence="8" id="KW-0862">Zinc</keyword>
<dbReference type="Gene3D" id="3.30.40.10">
    <property type="entry name" value="Zinc/RING finger domain, C3HC4 (zinc finger)"/>
    <property type="match status" value="1"/>
</dbReference>
<evidence type="ECO:0000256" key="8">
    <source>
        <dbReference type="ARBA" id="ARBA00022833"/>
    </source>
</evidence>
<evidence type="ECO:0000313" key="12">
    <source>
        <dbReference type="Proteomes" id="UP000714618"/>
    </source>
</evidence>
<dbReference type="GO" id="GO:0008270">
    <property type="term" value="F:zinc ion binding"/>
    <property type="evidence" value="ECO:0007669"/>
    <property type="project" value="UniProtKB-KW"/>
</dbReference>
<keyword evidence="3" id="KW-0808">Transferase</keyword>
<evidence type="ECO:0000259" key="10">
    <source>
        <dbReference type="PROSITE" id="PS51873"/>
    </source>
</evidence>
<dbReference type="SMART" id="SM00647">
    <property type="entry name" value="IBR"/>
    <property type="match status" value="2"/>
</dbReference>
<keyword evidence="4" id="KW-0479">Metal-binding</keyword>
<dbReference type="AlphaFoldDB" id="A0A9N8K2V9"/>
<organism evidence="11 12">
    <name type="scientific">Aureobasidium mustum</name>
    <dbReference type="NCBI Taxonomy" id="2773714"/>
    <lineage>
        <taxon>Eukaryota</taxon>
        <taxon>Fungi</taxon>
        <taxon>Dikarya</taxon>
        <taxon>Ascomycota</taxon>
        <taxon>Pezizomycotina</taxon>
        <taxon>Dothideomycetes</taxon>
        <taxon>Dothideomycetidae</taxon>
        <taxon>Dothideales</taxon>
        <taxon>Saccotheciaceae</taxon>
        <taxon>Aureobasidium</taxon>
    </lineage>
</organism>
<evidence type="ECO:0000256" key="2">
    <source>
        <dbReference type="ARBA" id="ARBA00012251"/>
    </source>
</evidence>
<dbReference type="InterPro" id="IPR013083">
    <property type="entry name" value="Znf_RING/FYVE/PHD"/>
</dbReference>
<feature type="region of interest" description="Disordered" evidence="9">
    <location>
        <begin position="357"/>
        <end position="384"/>
    </location>
</feature>
<evidence type="ECO:0000256" key="9">
    <source>
        <dbReference type="SAM" id="MobiDB-lite"/>
    </source>
</evidence>
<comment type="caution">
    <text evidence="11">The sequence shown here is derived from an EMBL/GenBank/DDBJ whole genome shotgun (WGS) entry which is preliminary data.</text>
</comment>
<feature type="domain" description="RING-type" evidence="10">
    <location>
        <begin position="33"/>
        <end position="245"/>
    </location>
</feature>
<dbReference type="EMBL" id="CAIJEO010000009">
    <property type="protein sequence ID" value="CAD0098973.1"/>
    <property type="molecule type" value="Genomic_DNA"/>
</dbReference>
<name>A0A9N8K2V9_9PEZI</name>
<dbReference type="Proteomes" id="UP000714618">
    <property type="component" value="Unassembled WGS sequence"/>
</dbReference>
<evidence type="ECO:0000256" key="7">
    <source>
        <dbReference type="ARBA" id="ARBA00022786"/>
    </source>
</evidence>
<dbReference type="EC" id="2.3.2.31" evidence="2"/>
<feature type="region of interest" description="Disordered" evidence="9">
    <location>
        <begin position="1"/>
        <end position="30"/>
    </location>
</feature>
<dbReference type="Pfam" id="PF22191">
    <property type="entry name" value="IBR_1"/>
    <property type="match status" value="1"/>
</dbReference>
<gene>
    <name evidence="11" type="ORF">AWRI4233_LOCUS7797</name>
</gene>
<protein>
    <recommendedName>
        <fullName evidence="2">RBR-type E3 ubiquitin transferase</fullName>
        <ecNumber evidence="2">2.3.2.31</ecNumber>
    </recommendedName>
</protein>
<dbReference type="InterPro" id="IPR031127">
    <property type="entry name" value="E3_UB_ligase_RBR"/>
</dbReference>
<accession>A0A9N8K2V9</accession>
<dbReference type="Pfam" id="PF01485">
    <property type="entry name" value="IBR"/>
    <property type="match status" value="1"/>
</dbReference>
<dbReference type="GO" id="GO:0061630">
    <property type="term" value="F:ubiquitin protein ligase activity"/>
    <property type="evidence" value="ECO:0007669"/>
    <property type="project" value="UniProtKB-EC"/>
</dbReference>
<dbReference type="CDD" id="cd20335">
    <property type="entry name" value="BRcat_RBR"/>
    <property type="match status" value="1"/>
</dbReference>
<proteinExistence type="predicted"/>
<evidence type="ECO:0000256" key="3">
    <source>
        <dbReference type="ARBA" id="ARBA00022679"/>
    </source>
</evidence>
<dbReference type="OrthoDB" id="1431934at2759"/>
<feature type="region of interest" description="Disordered" evidence="9">
    <location>
        <begin position="251"/>
        <end position="334"/>
    </location>
</feature>
<dbReference type="InterPro" id="IPR002867">
    <property type="entry name" value="IBR_dom"/>
</dbReference>
<evidence type="ECO:0000256" key="1">
    <source>
        <dbReference type="ARBA" id="ARBA00001798"/>
    </source>
</evidence>
<reference evidence="11" key="1">
    <citation type="submission" date="2020-06" db="EMBL/GenBank/DDBJ databases">
        <authorList>
            <person name="Onetto C."/>
        </authorList>
    </citation>
    <scope>NUCLEOTIDE SEQUENCE</scope>
</reference>
<feature type="non-terminal residue" evidence="11">
    <location>
        <position position="1"/>
    </location>
</feature>
<keyword evidence="5" id="KW-0677">Repeat</keyword>
<comment type="catalytic activity">
    <reaction evidence="1">
        <text>[E2 ubiquitin-conjugating enzyme]-S-ubiquitinyl-L-cysteine + [acceptor protein]-L-lysine = [E2 ubiquitin-conjugating enzyme]-L-cysteine + [acceptor protein]-N(6)-ubiquitinyl-L-lysine.</text>
        <dbReference type="EC" id="2.3.2.31"/>
    </reaction>
</comment>